<evidence type="ECO:0000313" key="5">
    <source>
        <dbReference type="Proteomes" id="UP000256321"/>
    </source>
</evidence>
<dbReference type="PANTHER" id="PTHR36565:SF1">
    <property type="entry name" value="UPF0332 PROTEIN TM_1000"/>
    <property type="match status" value="1"/>
</dbReference>
<dbReference type="PANTHER" id="PTHR36565">
    <property type="entry name" value="UPF0332 PROTEIN TM_1000"/>
    <property type="match status" value="1"/>
</dbReference>
<sequence length="132" mass="15464">MTDEERHILVTLRLQNAKATLSEIPVHLEHGFWNTAVSRMYYACYYAVAALLLKHGISVKTHSGIRNAFCKEFVLPGMVDKEQSRFYTNLFDYRQTGDYDDYIMMDERKVTELYPKAILFIDTLERLITETN</sequence>
<reference evidence="3 6" key="2">
    <citation type="submission" date="2020-08" db="EMBL/GenBank/DDBJ databases">
        <title>Genome public.</title>
        <authorList>
            <person name="Liu C."/>
            <person name="Sun Q."/>
        </authorList>
    </citation>
    <scope>NUCLEOTIDE SEQUENCE [LARGE SCALE GENOMIC DNA]</scope>
    <source>
        <strain evidence="3 6">426_9</strain>
    </source>
</reference>
<dbReference type="RefSeq" id="WP_115500788.1">
    <property type="nucleotide sequence ID" value="NZ_JACRTI010000053.1"/>
</dbReference>
<gene>
    <name evidence="4" type="ORF">DWU89_16795</name>
    <name evidence="3" type="ORF">H8784_16395</name>
</gene>
<dbReference type="Proteomes" id="UP000629596">
    <property type="component" value="Unassembled WGS sequence"/>
</dbReference>
<dbReference type="EMBL" id="JACRTI010000053">
    <property type="protein sequence ID" value="MBC8603294.1"/>
    <property type="molecule type" value="Genomic_DNA"/>
</dbReference>
<evidence type="ECO:0000313" key="4">
    <source>
        <dbReference type="EMBL" id="RDU47951.1"/>
    </source>
</evidence>
<keyword evidence="6" id="KW-1185">Reference proteome</keyword>
<protein>
    <submittedName>
        <fullName evidence="4">HEPN domain-containing protein</fullName>
    </submittedName>
</protein>
<evidence type="ECO:0000313" key="6">
    <source>
        <dbReference type="Proteomes" id="UP000629596"/>
    </source>
</evidence>
<comment type="similarity">
    <text evidence="1">Belongs to the UPF0332 family.</text>
</comment>
<evidence type="ECO:0000313" key="3">
    <source>
        <dbReference type="EMBL" id="MBC8603294.1"/>
    </source>
</evidence>
<dbReference type="AlphaFoldDB" id="A0A3D8HAS6"/>
<reference evidence="4 5" key="1">
    <citation type="submission" date="2018-07" db="EMBL/GenBank/DDBJ databases">
        <title>Parabacteroides acidifaciens nov. sp., isolated from human feces.</title>
        <authorList>
            <person name="Wang Y.J."/>
        </authorList>
    </citation>
    <scope>NUCLEOTIDE SEQUENCE [LARGE SCALE GENOMIC DNA]</scope>
    <source>
        <strain evidence="4 5">426-9</strain>
    </source>
</reference>
<dbReference type="InterPro" id="IPR007842">
    <property type="entry name" value="HEPN_dom"/>
</dbReference>
<proteinExistence type="inferred from homology"/>
<comment type="caution">
    <text evidence="4">The sequence shown here is derived from an EMBL/GenBank/DDBJ whole genome shotgun (WGS) entry which is preliminary data.</text>
</comment>
<dbReference type="Proteomes" id="UP000256321">
    <property type="component" value="Unassembled WGS sequence"/>
</dbReference>
<dbReference type="Pfam" id="PF05168">
    <property type="entry name" value="HEPN"/>
    <property type="match status" value="1"/>
</dbReference>
<dbReference type="Gene3D" id="1.20.120.330">
    <property type="entry name" value="Nucleotidyltransferases domain 2"/>
    <property type="match status" value="1"/>
</dbReference>
<accession>A0A3D8HAS6</accession>
<feature type="domain" description="HEPN" evidence="2">
    <location>
        <begin position="13"/>
        <end position="126"/>
    </location>
</feature>
<dbReference type="InterPro" id="IPR052226">
    <property type="entry name" value="UPF0332_toxin"/>
</dbReference>
<evidence type="ECO:0000259" key="2">
    <source>
        <dbReference type="Pfam" id="PF05168"/>
    </source>
</evidence>
<dbReference type="EMBL" id="QREV01000053">
    <property type="protein sequence ID" value="RDU47951.1"/>
    <property type="molecule type" value="Genomic_DNA"/>
</dbReference>
<name>A0A3D8HAS6_9BACT</name>
<evidence type="ECO:0000256" key="1">
    <source>
        <dbReference type="ARBA" id="ARBA00038248"/>
    </source>
</evidence>
<organism evidence="4 5">
    <name type="scientific">Parabacteroides acidifaciens</name>
    <dbReference type="NCBI Taxonomy" id="2290935"/>
    <lineage>
        <taxon>Bacteria</taxon>
        <taxon>Pseudomonadati</taxon>
        <taxon>Bacteroidota</taxon>
        <taxon>Bacteroidia</taxon>
        <taxon>Bacteroidales</taxon>
        <taxon>Tannerellaceae</taxon>
        <taxon>Parabacteroides</taxon>
    </lineage>
</organism>